<name>A0ABP0R5M0_9DINO</name>
<keyword evidence="3" id="KW-1185">Reference proteome</keyword>
<dbReference type="Proteomes" id="UP001642484">
    <property type="component" value="Unassembled WGS sequence"/>
</dbReference>
<gene>
    <name evidence="2" type="ORF">CCMP2556_LOCUS45632</name>
</gene>
<dbReference type="EMBL" id="CAXAMN010025543">
    <property type="protein sequence ID" value="CAK9095881.1"/>
    <property type="molecule type" value="Genomic_DNA"/>
</dbReference>
<reference evidence="2 3" key="1">
    <citation type="submission" date="2024-02" db="EMBL/GenBank/DDBJ databases">
        <authorList>
            <person name="Chen Y."/>
            <person name="Shah S."/>
            <person name="Dougan E. K."/>
            <person name="Thang M."/>
            <person name="Chan C."/>
        </authorList>
    </citation>
    <scope>NUCLEOTIDE SEQUENCE [LARGE SCALE GENOMIC DNA]</scope>
</reference>
<accession>A0ABP0R5M0</accession>
<evidence type="ECO:0000313" key="3">
    <source>
        <dbReference type="Proteomes" id="UP001642484"/>
    </source>
</evidence>
<feature type="compositionally biased region" description="Basic residues" evidence="1">
    <location>
        <begin position="9"/>
        <end position="18"/>
    </location>
</feature>
<protein>
    <submittedName>
        <fullName evidence="2">Uncharacterized protein</fullName>
    </submittedName>
</protein>
<organism evidence="2 3">
    <name type="scientific">Durusdinium trenchii</name>
    <dbReference type="NCBI Taxonomy" id="1381693"/>
    <lineage>
        <taxon>Eukaryota</taxon>
        <taxon>Sar</taxon>
        <taxon>Alveolata</taxon>
        <taxon>Dinophyceae</taxon>
        <taxon>Suessiales</taxon>
        <taxon>Symbiodiniaceae</taxon>
        <taxon>Durusdinium</taxon>
    </lineage>
</organism>
<proteinExistence type="predicted"/>
<sequence length="78" mass="8472">AFALGLERRHPRHARLQPRHPGAPSHAFQRGLGHEGCEAAAAAALEPCLFRLALVFGGHLDAGERARRLLVRVLVGQH</sequence>
<feature type="non-terminal residue" evidence="2">
    <location>
        <position position="78"/>
    </location>
</feature>
<feature type="non-terminal residue" evidence="2">
    <location>
        <position position="1"/>
    </location>
</feature>
<comment type="caution">
    <text evidence="2">The sequence shown here is derived from an EMBL/GenBank/DDBJ whole genome shotgun (WGS) entry which is preliminary data.</text>
</comment>
<feature type="region of interest" description="Disordered" evidence="1">
    <location>
        <begin position="1"/>
        <end position="27"/>
    </location>
</feature>
<evidence type="ECO:0000313" key="2">
    <source>
        <dbReference type="EMBL" id="CAK9095881.1"/>
    </source>
</evidence>
<evidence type="ECO:0000256" key="1">
    <source>
        <dbReference type="SAM" id="MobiDB-lite"/>
    </source>
</evidence>